<keyword evidence="5" id="KW-1185">Reference proteome</keyword>
<dbReference type="PROSITE" id="PS50076">
    <property type="entry name" value="DNAJ_2"/>
    <property type="match status" value="1"/>
</dbReference>
<feature type="coiled-coil region" evidence="1">
    <location>
        <begin position="282"/>
        <end position="309"/>
    </location>
</feature>
<dbReference type="Proteomes" id="UP000013827">
    <property type="component" value="Unassembled WGS sequence"/>
</dbReference>
<feature type="coiled-coil region" evidence="1">
    <location>
        <begin position="169"/>
        <end position="216"/>
    </location>
</feature>
<organism evidence="4 5">
    <name type="scientific">Emiliania huxleyi (strain CCMP1516)</name>
    <dbReference type="NCBI Taxonomy" id="280463"/>
    <lineage>
        <taxon>Eukaryota</taxon>
        <taxon>Haptista</taxon>
        <taxon>Haptophyta</taxon>
        <taxon>Prymnesiophyceae</taxon>
        <taxon>Isochrysidales</taxon>
        <taxon>Noelaerhabdaceae</taxon>
        <taxon>Emiliania</taxon>
    </lineage>
</organism>
<dbReference type="InterPro" id="IPR001623">
    <property type="entry name" value="DnaJ_domain"/>
</dbReference>
<feature type="region of interest" description="Disordered" evidence="2">
    <location>
        <begin position="251"/>
        <end position="272"/>
    </location>
</feature>
<evidence type="ECO:0000313" key="4">
    <source>
        <dbReference type="EnsemblProtists" id="EOD15974"/>
    </source>
</evidence>
<name>A0A0D3IXI9_EMIH1</name>
<dbReference type="RefSeq" id="XP_005768403.1">
    <property type="nucleotide sequence ID" value="XM_005768346.1"/>
</dbReference>
<sequence>MLILACFAYSLSPLLRPLPPLRPRTRQPIASEPEDPFVVLGVSRSSSLAEAYRKLAREVHPDVGGTPEAFRRVTKAFDAILGGRRTIDATGVRRKARERAAAERTAEEETAEASERRRGRWRESLFDAIWRDHMPLRAKASQEARPAFVRAMERATQAFVDGGVARAESEELASRLEESERALLRLTNREVLEVEVADVKQRLQCHRARVRHLEVEIGRAQGRAELWRGAAPVSRDDRVQAMERELAFLEQARETPPRPDPERTAPGGSPGTLLRLLAPLQAARLRDRLDEQRRAIDRLRFLQEALQARVAEAPPRERDFAADVPVS</sequence>
<evidence type="ECO:0000256" key="1">
    <source>
        <dbReference type="SAM" id="Coils"/>
    </source>
</evidence>
<evidence type="ECO:0000256" key="2">
    <source>
        <dbReference type="SAM" id="MobiDB-lite"/>
    </source>
</evidence>
<dbReference type="AlphaFoldDB" id="A0A0D3IXI9"/>
<dbReference type="EnsemblProtists" id="EOD15974">
    <property type="protein sequence ID" value="EOD15974"/>
    <property type="gene ID" value="EMIHUDRAFT_210934"/>
</dbReference>
<protein>
    <recommendedName>
        <fullName evidence="3">J domain-containing protein</fullName>
    </recommendedName>
</protein>
<dbReference type="HOGENOM" id="CLU_851083_0_0_1"/>
<proteinExistence type="predicted"/>
<dbReference type="SMART" id="SM00271">
    <property type="entry name" value="DnaJ"/>
    <property type="match status" value="1"/>
</dbReference>
<evidence type="ECO:0000259" key="3">
    <source>
        <dbReference type="PROSITE" id="PS50076"/>
    </source>
</evidence>
<dbReference type="GeneID" id="17262079"/>
<evidence type="ECO:0000313" key="5">
    <source>
        <dbReference type="Proteomes" id="UP000013827"/>
    </source>
</evidence>
<dbReference type="STRING" id="2903.R1E500"/>
<dbReference type="CDD" id="cd06257">
    <property type="entry name" value="DnaJ"/>
    <property type="match status" value="1"/>
</dbReference>
<dbReference type="Gene3D" id="1.10.287.110">
    <property type="entry name" value="DnaJ domain"/>
    <property type="match status" value="1"/>
</dbReference>
<dbReference type="SUPFAM" id="SSF46565">
    <property type="entry name" value="Chaperone J-domain"/>
    <property type="match status" value="1"/>
</dbReference>
<feature type="domain" description="J" evidence="3">
    <location>
        <begin position="35"/>
        <end position="91"/>
    </location>
</feature>
<feature type="compositionally biased region" description="Basic and acidic residues" evidence="2">
    <location>
        <begin position="251"/>
        <end position="263"/>
    </location>
</feature>
<dbReference type="PaxDb" id="2903-EOD15974"/>
<dbReference type="InterPro" id="IPR036869">
    <property type="entry name" value="J_dom_sf"/>
</dbReference>
<reference evidence="4" key="2">
    <citation type="submission" date="2024-10" db="UniProtKB">
        <authorList>
            <consortium name="EnsemblProtists"/>
        </authorList>
    </citation>
    <scope>IDENTIFICATION</scope>
</reference>
<dbReference type="KEGG" id="ehx:EMIHUDRAFT_210934"/>
<reference evidence="5" key="1">
    <citation type="journal article" date="2013" name="Nature">
        <title>Pan genome of the phytoplankton Emiliania underpins its global distribution.</title>
        <authorList>
            <person name="Read B.A."/>
            <person name="Kegel J."/>
            <person name="Klute M.J."/>
            <person name="Kuo A."/>
            <person name="Lefebvre S.C."/>
            <person name="Maumus F."/>
            <person name="Mayer C."/>
            <person name="Miller J."/>
            <person name="Monier A."/>
            <person name="Salamov A."/>
            <person name="Young J."/>
            <person name="Aguilar M."/>
            <person name="Claverie J.M."/>
            <person name="Frickenhaus S."/>
            <person name="Gonzalez K."/>
            <person name="Herman E.K."/>
            <person name="Lin Y.C."/>
            <person name="Napier J."/>
            <person name="Ogata H."/>
            <person name="Sarno A.F."/>
            <person name="Shmutz J."/>
            <person name="Schroeder D."/>
            <person name="de Vargas C."/>
            <person name="Verret F."/>
            <person name="von Dassow P."/>
            <person name="Valentin K."/>
            <person name="Van de Peer Y."/>
            <person name="Wheeler G."/>
            <person name="Dacks J.B."/>
            <person name="Delwiche C.F."/>
            <person name="Dyhrman S.T."/>
            <person name="Glockner G."/>
            <person name="John U."/>
            <person name="Richards T."/>
            <person name="Worden A.Z."/>
            <person name="Zhang X."/>
            <person name="Grigoriev I.V."/>
            <person name="Allen A.E."/>
            <person name="Bidle K."/>
            <person name="Borodovsky M."/>
            <person name="Bowler C."/>
            <person name="Brownlee C."/>
            <person name="Cock J.M."/>
            <person name="Elias M."/>
            <person name="Gladyshev V.N."/>
            <person name="Groth M."/>
            <person name="Guda C."/>
            <person name="Hadaegh A."/>
            <person name="Iglesias-Rodriguez M.D."/>
            <person name="Jenkins J."/>
            <person name="Jones B.M."/>
            <person name="Lawson T."/>
            <person name="Leese F."/>
            <person name="Lindquist E."/>
            <person name="Lobanov A."/>
            <person name="Lomsadze A."/>
            <person name="Malik S.B."/>
            <person name="Marsh M.E."/>
            <person name="Mackinder L."/>
            <person name="Mock T."/>
            <person name="Mueller-Roeber B."/>
            <person name="Pagarete A."/>
            <person name="Parker M."/>
            <person name="Probert I."/>
            <person name="Quesneville H."/>
            <person name="Raines C."/>
            <person name="Rensing S.A."/>
            <person name="Riano-Pachon D.M."/>
            <person name="Richier S."/>
            <person name="Rokitta S."/>
            <person name="Shiraiwa Y."/>
            <person name="Soanes D.M."/>
            <person name="van der Giezen M."/>
            <person name="Wahlund T.M."/>
            <person name="Williams B."/>
            <person name="Wilson W."/>
            <person name="Wolfe G."/>
            <person name="Wurch L.L."/>
        </authorList>
    </citation>
    <scope>NUCLEOTIDE SEQUENCE</scope>
</reference>
<keyword evidence="1" id="KW-0175">Coiled coil</keyword>
<accession>A0A0D3IXI9</accession>